<gene>
    <name evidence="1" type="ORF">FAA86_23105</name>
</gene>
<accession>A0A4S8PK35</accession>
<comment type="caution">
    <text evidence="1">The sequence shown here is derived from an EMBL/GenBank/DDBJ whole genome shotgun (WGS) entry which is preliminary data.</text>
</comment>
<dbReference type="AlphaFoldDB" id="A0A4S8PK35"/>
<evidence type="ECO:0000313" key="1">
    <source>
        <dbReference type="EMBL" id="THV29952.1"/>
    </source>
</evidence>
<name>A0A4S8PK35_9HYPH</name>
<dbReference type="Proteomes" id="UP000307378">
    <property type="component" value="Unassembled WGS sequence"/>
</dbReference>
<proteinExistence type="predicted"/>
<dbReference type="EMBL" id="STGU01000028">
    <property type="protein sequence ID" value="THV29952.1"/>
    <property type="molecule type" value="Genomic_DNA"/>
</dbReference>
<protein>
    <submittedName>
        <fullName evidence="1">Uncharacterized protein</fullName>
    </submittedName>
</protein>
<evidence type="ECO:0000313" key="2">
    <source>
        <dbReference type="Proteomes" id="UP000307378"/>
    </source>
</evidence>
<reference evidence="1 2" key="1">
    <citation type="submission" date="2019-04" db="EMBL/GenBank/DDBJ databases">
        <title>genome sequence of strain W3.</title>
        <authorList>
            <person name="Gao J."/>
            <person name="Sun J."/>
        </authorList>
    </citation>
    <scope>NUCLEOTIDE SEQUENCE [LARGE SCALE GENOMIC DNA]</scope>
    <source>
        <strain evidence="1 2">W3</strain>
    </source>
</reference>
<dbReference type="RefSeq" id="WP_136543542.1">
    <property type="nucleotide sequence ID" value="NZ_STGU01000028.1"/>
</dbReference>
<sequence>MAKKTYIVTDPNGVQHTRKTDRVYTHAVAVRASYEFDLAQADCDWAIDGDNWKFAVKMARDGFTGDAPKYSWETPEYLESEKARYVSSATPYSSVEEAIAGRRARRVAGVEKQKAEGYYDKFGILGFNGRLDLAQKAAAAAQGGRWAEVLILEATLKG</sequence>
<organism evidence="1 2">
    <name type="scientific">Rhizobium rosettiformans W3</name>
    <dbReference type="NCBI Taxonomy" id="538378"/>
    <lineage>
        <taxon>Bacteria</taxon>
        <taxon>Pseudomonadati</taxon>
        <taxon>Pseudomonadota</taxon>
        <taxon>Alphaproteobacteria</taxon>
        <taxon>Hyphomicrobiales</taxon>
        <taxon>Rhizobiaceae</taxon>
        <taxon>Rhizobium/Agrobacterium group</taxon>
        <taxon>Rhizobium</taxon>
    </lineage>
</organism>